<dbReference type="Proteomes" id="UP000626092">
    <property type="component" value="Unassembled WGS sequence"/>
</dbReference>
<keyword evidence="4" id="KW-1185">Reference proteome</keyword>
<proteinExistence type="predicted"/>
<dbReference type="Pfam" id="PF24758">
    <property type="entry name" value="LRR_At5g56370"/>
    <property type="match status" value="1"/>
</dbReference>
<dbReference type="InterPro" id="IPR055411">
    <property type="entry name" value="LRR_FXL15/At3g58940/PEG3-like"/>
</dbReference>
<dbReference type="AlphaFoldDB" id="A0A834LFR4"/>
<organism evidence="3 4">
    <name type="scientific">Rhododendron simsii</name>
    <name type="common">Sims's rhododendron</name>
    <dbReference type="NCBI Taxonomy" id="118357"/>
    <lineage>
        <taxon>Eukaryota</taxon>
        <taxon>Viridiplantae</taxon>
        <taxon>Streptophyta</taxon>
        <taxon>Embryophyta</taxon>
        <taxon>Tracheophyta</taxon>
        <taxon>Spermatophyta</taxon>
        <taxon>Magnoliopsida</taxon>
        <taxon>eudicotyledons</taxon>
        <taxon>Gunneridae</taxon>
        <taxon>Pentapetalae</taxon>
        <taxon>asterids</taxon>
        <taxon>Ericales</taxon>
        <taxon>Ericaceae</taxon>
        <taxon>Ericoideae</taxon>
        <taxon>Rhodoreae</taxon>
        <taxon>Rhododendron</taxon>
    </lineage>
</organism>
<comment type="caution">
    <text evidence="3">The sequence shown here is derived from an EMBL/GenBank/DDBJ whole genome shotgun (WGS) entry which is preliminary data.</text>
</comment>
<dbReference type="EMBL" id="WJXA01000008">
    <property type="protein sequence ID" value="KAF7134380.1"/>
    <property type="molecule type" value="Genomic_DNA"/>
</dbReference>
<accession>A0A834LFR4</accession>
<reference evidence="3" key="1">
    <citation type="submission" date="2019-11" db="EMBL/GenBank/DDBJ databases">
        <authorList>
            <person name="Liu Y."/>
            <person name="Hou J."/>
            <person name="Li T.-Q."/>
            <person name="Guan C.-H."/>
            <person name="Wu X."/>
            <person name="Wu H.-Z."/>
            <person name="Ling F."/>
            <person name="Zhang R."/>
            <person name="Shi X.-G."/>
            <person name="Ren J.-P."/>
            <person name="Chen E.-F."/>
            <person name="Sun J.-M."/>
        </authorList>
    </citation>
    <scope>NUCLEOTIDE SEQUENCE</scope>
    <source>
        <strain evidence="3">Adult_tree_wgs_1</strain>
        <tissue evidence="3">Leaves</tissue>
    </source>
</reference>
<feature type="region of interest" description="Disordered" evidence="1">
    <location>
        <begin position="243"/>
        <end position="305"/>
    </location>
</feature>
<dbReference type="InterPro" id="IPR053772">
    <property type="entry name" value="At1g61320/At1g61330-like"/>
</dbReference>
<feature type="region of interest" description="Disordered" evidence="1">
    <location>
        <begin position="71"/>
        <end position="91"/>
    </location>
</feature>
<dbReference type="OrthoDB" id="1939276at2759"/>
<sequence length="386" mass="42817">MLRMDNGGKGESDGAVTGAAVNGAMRLDSKVRIWWMKKGAVNPRRGKKPIITQAQLEAAISTSAVAGTEPAETVVAETDDESQKNKNSPVLRRRSYQVKKLVVSFGYKPPFASNVDSWSQFAAGKGTEEVHFEFHDGEYPLDKKDRYELPQHLYTNSSFRELRFVRCRVSPKGDIGGRSLGKLSIGNVKLSDDLVQKILSGCPALEMLELYRYGGFSRLNINNASLKKLILRKFVGRMYEEDEAYGEDDPEVDEADDEDNPQVDEANGEDDPQVDEADGPEVDEADGEDDPEVADWQHGPEEDETLEISGRAPRNCRLLDLSSLVYAKLACKLISDGGDVEDFERIQAEFRGLLSSFVHLKSLAVGEWALQSFKSFPEVIDVVCLS</sequence>
<feature type="compositionally biased region" description="Acidic residues" evidence="1">
    <location>
        <begin position="243"/>
        <end position="293"/>
    </location>
</feature>
<dbReference type="PANTHER" id="PTHR34145">
    <property type="entry name" value="OS02G0105600 PROTEIN"/>
    <property type="match status" value="1"/>
</dbReference>
<evidence type="ECO:0000313" key="3">
    <source>
        <dbReference type="EMBL" id="KAF7134380.1"/>
    </source>
</evidence>
<evidence type="ECO:0000313" key="4">
    <source>
        <dbReference type="Proteomes" id="UP000626092"/>
    </source>
</evidence>
<dbReference type="SUPFAM" id="SSF52047">
    <property type="entry name" value="RNI-like"/>
    <property type="match status" value="1"/>
</dbReference>
<protein>
    <recommendedName>
        <fullName evidence="2">F-box/LRR-repeat protein 15/At3g58940/PEG3-like LRR domain-containing protein</fullName>
    </recommendedName>
</protein>
<evidence type="ECO:0000256" key="1">
    <source>
        <dbReference type="SAM" id="MobiDB-lite"/>
    </source>
</evidence>
<feature type="domain" description="F-box/LRR-repeat protein 15/At3g58940/PEG3-like LRR" evidence="2">
    <location>
        <begin position="115"/>
        <end position="234"/>
    </location>
</feature>
<evidence type="ECO:0000259" key="2">
    <source>
        <dbReference type="Pfam" id="PF24758"/>
    </source>
</evidence>
<gene>
    <name evidence="3" type="ORF">RHSIM_Rhsim08G0068200</name>
</gene>
<name>A0A834LFR4_RHOSS</name>